<evidence type="ECO:0000313" key="2">
    <source>
        <dbReference type="Proteomes" id="UP000621447"/>
    </source>
</evidence>
<reference evidence="1 2" key="1">
    <citation type="submission" date="2020-06" db="EMBL/GenBank/DDBJ databases">
        <title>Sphingomonas hominis sp. nov., a member of the Sphingomonas, isolated from the hair of a 22-year-old girl.</title>
        <authorList>
            <person name="Zhang D.-F."/>
            <person name="Cui X.-W."/>
        </authorList>
    </citation>
    <scope>NUCLEOTIDE SEQUENCE [LARGE SCALE GENOMIC DNA]</scope>
    <source>
        <strain evidence="1 2">HHU CXW</strain>
    </source>
</reference>
<proteinExistence type="predicted"/>
<dbReference type="Proteomes" id="UP000621447">
    <property type="component" value="Unassembled WGS sequence"/>
</dbReference>
<name>A0ABX2JFB4_9SPHN</name>
<evidence type="ECO:0000313" key="1">
    <source>
        <dbReference type="EMBL" id="NTS64141.1"/>
    </source>
</evidence>
<gene>
    <name evidence="1" type="ORF">HRV97_03065</name>
</gene>
<protein>
    <recommendedName>
        <fullName evidence="3">GNAT family N-acetyltransferase</fullName>
    </recommendedName>
</protein>
<accession>A0ABX2JFB4</accession>
<dbReference type="RefSeq" id="WP_174192193.1">
    <property type="nucleotide sequence ID" value="NZ_JABULH010000001.1"/>
</dbReference>
<keyword evidence="2" id="KW-1185">Reference proteome</keyword>
<sequence length="84" mass="9671">MKHDHRTFTRCALCRTDDRPALVEQLAKDMFESRCDGTHWFSWDGYPEYRAIYRGFAGVLADSVDADRHGRCLLCTSNDRDGLA</sequence>
<evidence type="ECO:0008006" key="3">
    <source>
        <dbReference type="Google" id="ProtNLM"/>
    </source>
</evidence>
<organism evidence="1 2">
    <name type="scientific">Sphingomonas hominis</name>
    <dbReference type="NCBI Taxonomy" id="2741495"/>
    <lineage>
        <taxon>Bacteria</taxon>
        <taxon>Pseudomonadati</taxon>
        <taxon>Pseudomonadota</taxon>
        <taxon>Alphaproteobacteria</taxon>
        <taxon>Sphingomonadales</taxon>
        <taxon>Sphingomonadaceae</taxon>
        <taxon>Sphingomonas</taxon>
    </lineage>
</organism>
<dbReference type="EMBL" id="JABULH010000001">
    <property type="protein sequence ID" value="NTS64141.1"/>
    <property type="molecule type" value="Genomic_DNA"/>
</dbReference>
<comment type="caution">
    <text evidence="1">The sequence shown here is derived from an EMBL/GenBank/DDBJ whole genome shotgun (WGS) entry which is preliminary data.</text>
</comment>